<evidence type="ECO:0000256" key="7">
    <source>
        <dbReference type="ARBA" id="ARBA00023065"/>
    </source>
</evidence>
<keyword evidence="5 10" id="KW-1133">Transmembrane helix</keyword>
<evidence type="ECO:0000256" key="4">
    <source>
        <dbReference type="ARBA" id="ARBA00022692"/>
    </source>
</evidence>
<feature type="transmembrane region" description="Helical" evidence="10">
    <location>
        <begin position="324"/>
        <end position="347"/>
    </location>
</feature>
<feature type="transmembrane region" description="Helical" evidence="10">
    <location>
        <begin position="106"/>
        <end position="125"/>
    </location>
</feature>
<dbReference type="GeneID" id="41322037"/>
<name>A0A3G3II80_9ARCH</name>
<evidence type="ECO:0000256" key="5">
    <source>
        <dbReference type="ARBA" id="ARBA00022989"/>
    </source>
</evidence>
<keyword evidence="4 10" id="KW-0812">Transmembrane</keyword>
<proteinExistence type="predicted"/>
<keyword evidence="8 10" id="KW-0472">Membrane</keyword>
<dbReference type="GO" id="GO:0016020">
    <property type="term" value="C:membrane"/>
    <property type="evidence" value="ECO:0007669"/>
    <property type="project" value="UniProtKB-SubCell"/>
</dbReference>
<dbReference type="Pfam" id="PF00999">
    <property type="entry name" value="Na_H_Exchanger"/>
    <property type="match status" value="1"/>
</dbReference>
<evidence type="ECO:0000256" key="6">
    <source>
        <dbReference type="ARBA" id="ARBA00023053"/>
    </source>
</evidence>
<dbReference type="AlphaFoldDB" id="A0A3G3II80"/>
<feature type="transmembrane region" description="Helical" evidence="10">
    <location>
        <begin position="73"/>
        <end position="94"/>
    </location>
</feature>
<keyword evidence="6" id="KW-0915">Sodium</keyword>
<dbReference type="InterPro" id="IPR038770">
    <property type="entry name" value="Na+/solute_symporter_sf"/>
</dbReference>
<evidence type="ECO:0000256" key="2">
    <source>
        <dbReference type="ARBA" id="ARBA00022448"/>
    </source>
</evidence>
<dbReference type="PANTHER" id="PTHR43562:SF3">
    <property type="entry name" value="SODIUM ION_PROTON EXCHANGER (EUROFUNG)"/>
    <property type="match status" value="1"/>
</dbReference>
<keyword evidence="7" id="KW-0406">Ion transport</keyword>
<dbReference type="EMBL" id="CP017686">
    <property type="protein sequence ID" value="AYQ55388.1"/>
    <property type="molecule type" value="Genomic_DNA"/>
</dbReference>
<evidence type="ECO:0000313" key="12">
    <source>
        <dbReference type="EMBL" id="AYQ55388.1"/>
    </source>
</evidence>
<feature type="transmembrane region" description="Helical" evidence="10">
    <location>
        <begin position="295"/>
        <end position="312"/>
    </location>
</feature>
<dbReference type="RefSeq" id="WP_015505148.1">
    <property type="nucleotide sequence ID" value="NZ_CP017686.1"/>
</dbReference>
<evidence type="ECO:0000256" key="3">
    <source>
        <dbReference type="ARBA" id="ARBA00022449"/>
    </source>
</evidence>
<evidence type="ECO:0000256" key="10">
    <source>
        <dbReference type="SAM" id="Phobius"/>
    </source>
</evidence>
<accession>A0A3G3II80</accession>
<dbReference type="GO" id="GO:1902600">
    <property type="term" value="P:proton transmembrane transport"/>
    <property type="evidence" value="ECO:0007669"/>
    <property type="project" value="InterPro"/>
</dbReference>
<keyword evidence="3" id="KW-0050">Antiport</keyword>
<sequence>MEIVSILLMLLVLFVLARIGNRIFEHFGIPGLIGEILVGILIANIVIGGDTLLDFLDIEIPAPGSDHAGTNYSVLYAAAEIGVIFLLFSVGLETKVKELLGVGKSAMLVAILGVVIPFVLGFAYIEFTDSNFHHAMFLAAAMVATSVGITARVIKDMHLMDKLGSKIIIGAAVIDDVLGMIVLAIVKGVAGSDGGMSIMGVVQVIVVACVFVLAAILFAKTVVPKIYAWNERRVKKARDEGKTPSSVNMLALALIVCLFMSWLAESIGLAAIIGAFLAGMMFAEHAWEWKLEQKFETITSVFISFFFIHVGMQVDLGDLGSTAVIISAVAVIVLAVLGKYIGCALGAKIGDKSISKDSCNIIGIGMVPRGEVGIIVASIGLNTIVEGAPALSSSLYAIIVVMAVATTIIAPPILSKLYRKKYPPEYTITANDKI</sequence>
<feature type="domain" description="Cation/H+ exchanger transmembrane" evidence="11">
    <location>
        <begin position="14"/>
        <end position="416"/>
    </location>
</feature>
<dbReference type="PANTHER" id="PTHR43562">
    <property type="entry name" value="NAPA-TYPE SODIUM/HYDROGEN ANTIPORTER"/>
    <property type="match status" value="1"/>
</dbReference>
<dbReference type="InterPro" id="IPR006153">
    <property type="entry name" value="Cation/H_exchanger_TM"/>
</dbReference>
<feature type="transmembrane region" description="Helical" evidence="10">
    <location>
        <begin position="359"/>
        <end position="381"/>
    </location>
</feature>
<dbReference type="OMA" id="TTFSHEG"/>
<feature type="transmembrane region" description="Helical" evidence="10">
    <location>
        <begin position="6"/>
        <end position="24"/>
    </location>
</feature>
<reference evidence="12 13" key="1">
    <citation type="submission" date="2016-10" db="EMBL/GenBank/DDBJ databases">
        <title>Complete genome of the TMA-utilizing, human hosted archaeon Methanomethylophilus alvus Gen. nov, sp. nov., strain Mx-05, derived from a pure culture.</title>
        <authorList>
            <person name="Brugere J.-F."/>
            <person name="Ben Hania W."/>
            <person name="Chaudhary P.P."/>
            <person name="Gaci N."/>
            <person name="Borrel G."/>
            <person name="Cao Van Tuat L."/>
            <person name="Fardeau M.-L."/>
            <person name="Harris H.M.B."/>
            <person name="O'Toole P.W."/>
            <person name="Ollivier B."/>
        </authorList>
    </citation>
    <scope>NUCLEOTIDE SEQUENCE [LARGE SCALE GENOMIC DNA]</scope>
    <source>
        <strain evidence="12 13">Mx-05</strain>
    </source>
</reference>
<dbReference type="GO" id="GO:0015297">
    <property type="term" value="F:antiporter activity"/>
    <property type="evidence" value="ECO:0007669"/>
    <property type="project" value="UniProtKB-KW"/>
</dbReference>
<feature type="transmembrane region" description="Helical" evidence="10">
    <location>
        <begin position="267"/>
        <end position="283"/>
    </location>
</feature>
<feature type="transmembrane region" description="Helical" evidence="10">
    <location>
        <begin position="131"/>
        <end position="154"/>
    </location>
</feature>
<protein>
    <submittedName>
        <fullName evidence="12">Sodium:proton antiporter</fullName>
    </submittedName>
</protein>
<feature type="transmembrane region" description="Helical" evidence="10">
    <location>
        <begin position="244"/>
        <end position="261"/>
    </location>
</feature>
<gene>
    <name evidence="12" type="ORF">BKD89_06200</name>
</gene>
<organism evidence="12 13">
    <name type="scientific">Methanomethylophilus alvi</name>
    <dbReference type="NCBI Taxonomy" id="1291540"/>
    <lineage>
        <taxon>Archaea</taxon>
        <taxon>Methanobacteriati</taxon>
        <taxon>Thermoplasmatota</taxon>
        <taxon>Thermoplasmata</taxon>
        <taxon>Methanomassiliicoccales</taxon>
        <taxon>Methanomethylophilaceae</taxon>
        <taxon>Methanomethylophilus</taxon>
    </lineage>
</organism>
<keyword evidence="2" id="KW-0813">Transport</keyword>
<evidence type="ECO:0000313" key="13">
    <source>
        <dbReference type="Proteomes" id="UP000273278"/>
    </source>
</evidence>
<feature type="transmembrane region" description="Helical" evidence="10">
    <location>
        <begin position="393"/>
        <end position="414"/>
    </location>
</feature>
<evidence type="ECO:0000256" key="8">
    <source>
        <dbReference type="ARBA" id="ARBA00023136"/>
    </source>
</evidence>
<dbReference type="Proteomes" id="UP000273278">
    <property type="component" value="Chromosome"/>
</dbReference>
<dbReference type="Gene3D" id="1.20.1530.20">
    <property type="match status" value="1"/>
</dbReference>
<evidence type="ECO:0000259" key="11">
    <source>
        <dbReference type="Pfam" id="PF00999"/>
    </source>
</evidence>
<dbReference type="GO" id="GO:0006814">
    <property type="term" value="P:sodium ion transport"/>
    <property type="evidence" value="ECO:0007669"/>
    <property type="project" value="UniProtKB-KW"/>
</dbReference>
<feature type="transmembrane region" description="Helical" evidence="10">
    <location>
        <begin position="198"/>
        <end position="223"/>
    </location>
</feature>
<evidence type="ECO:0000256" key="9">
    <source>
        <dbReference type="ARBA" id="ARBA00023201"/>
    </source>
</evidence>
<comment type="subcellular location">
    <subcellularLocation>
        <location evidence="1">Membrane</location>
        <topology evidence="1">Multi-pass membrane protein</topology>
    </subcellularLocation>
</comment>
<feature type="transmembrane region" description="Helical" evidence="10">
    <location>
        <begin position="166"/>
        <end position="186"/>
    </location>
</feature>
<feature type="transmembrane region" description="Helical" evidence="10">
    <location>
        <begin position="36"/>
        <end position="53"/>
    </location>
</feature>
<evidence type="ECO:0000256" key="1">
    <source>
        <dbReference type="ARBA" id="ARBA00004141"/>
    </source>
</evidence>
<keyword evidence="9" id="KW-0739">Sodium transport</keyword>